<evidence type="ECO:0000313" key="1">
    <source>
        <dbReference type="EMBL" id="KTC99318.1"/>
    </source>
</evidence>
<dbReference type="EMBL" id="LNYA01000003">
    <property type="protein sequence ID" value="KTC99318.1"/>
    <property type="molecule type" value="Genomic_DNA"/>
</dbReference>
<dbReference type="Proteomes" id="UP000054773">
    <property type="component" value="Unassembled WGS sequence"/>
</dbReference>
<reference evidence="1 2" key="1">
    <citation type="submission" date="2015-11" db="EMBL/GenBank/DDBJ databases">
        <title>Genomic analysis of 38 Legionella species identifies large and diverse effector repertoires.</title>
        <authorList>
            <person name="Burstein D."/>
            <person name="Amaro F."/>
            <person name="Zusman T."/>
            <person name="Lifshitz Z."/>
            <person name="Cohen O."/>
            <person name="Gilbert J.A."/>
            <person name="Pupko T."/>
            <person name="Shuman H.A."/>
            <person name="Segal G."/>
        </authorList>
    </citation>
    <scope>NUCLEOTIDE SEQUENCE [LARGE SCALE GENOMIC DNA]</scope>
    <source>
        <strain evidence="1 2">SE-32A-C8</strain>
    </source>
</reference>
<evidence type="ECO:0000313" key="2">
    <source>
        <dbReference type="Proteomes" id="UP000054773"/>
    </source>
</evidence>
<dbReference type="Gene3D" id="3.10.129.10">
    <property type="entry name" value="Hotdog Thioesterase"/>
    <property type="match status" value="1"/>
</dbReference>
<comment type="caution">
    <text evidence="1">The sequence shown here is derived from an EMBL/GenBank/DDBJ whole genome shotgun (WGS) entry which is preliminary data.</text>
</comment>
<dbReference type="SUPFAM" id="SSF54637">
    <property type="entry name" value="Thioesterase/thiol ester dehydrase-isomerase"/>
    <property type="match status" value="1"/>
</dbReference>
<gene>
    <name evidence="1" type="primary">fcbC</name>
    <name evidence="1" type="ORF">Lery_0219</name>
</gene>
<keyword evidence="2" id="KW-1185">Reference proteome</keyword>
<name>A0A0W0TV05_LEGER</name>
<dbReference type="Pfam" id="PF13279">
    <property type="entry name" value="4HBT_2"/>
    <property type="match status" value="1"/>
</dbReference>
<sequence length="133" mass="15158">MTETKIAVHQKTVAIAWGDMDALGHVNNGRYFDYFQQARIDWLQELNLDMRQSLGPVVIHIACTFLKPVVYPATLTLTSSVHSLGRSSFIMDHDLYQNDQLMAQGTSKIVWVDYQKNQSVPVPDCIRGFFQPK</sequence>
<protein>
    <submittedName>
        <fullName evidence="1">Thiesterase</fullName>
    </submittedName>
</protein>
<dbReference type="STRING" id="448.Lery_0219"/>
<dbReference type="InterPro" id="IPR050563">
    <property type="entry name" value="4-hydroxybenzoyl-CoA_TE"/>
</dbReference>
<dbReference type="InterPro" id="IPR029069">
    <property type="entry name" value="HotDog_dom_sf"/>
</dbReference>
<organism evidence="1 2">
    <name type="scientific">Legionella erythra</name>
    <dbReference type="NCBI Taxonomy" id="448"/>
    <lineage>
        <taxon>Bacteria</taxon>
        <taxon>Pseudomonadati</taxon>
        <taxon>Pseudomonadota</taxon>
        <taxon>Gammaproteobacteria</taxon>
        <taxon>Legionellales</taxon>
        <taxon>Legionellaceae</taxon>
        <taxon>Legionella</taxon>
    </lineage>
</organism>
<dbReference type="GO" id="GO:0047617">
    <property type="term" value="F:fatty acyl-CoA hydrolase activity"/>
    <property type="evidence" value="ECO:0007669"/>
    <property type="project" value="TreeGrafter"/>
</dbReference>
<proteinExistence type="predicted"/>
<dbReference type="PATRIC" id="fig|448.7.peg.227"/>
<dbReference type="AlphaFoldDB" id="A0A0W0TV05"/>
<dbReference type="RefSeq" id="WP_058525407.1">
    <property type="nucleotide sequence ID" value="NZ_CAAAHY010000018.1"/>
</dbReference>
<dbReference type="PANTHER" id="PTHR31793">
    <property type="entry name" value="4-HYDROXYBENZOYL-COA THIOESTERASE FAMILY MEMBER"/>
    <property type="match status" value="1"/>
</dbReference>
<dbReference type="CDD" id="cd00586">
    <property type="entry name" value="4HBT"/>
    <property type="match status" value="1"/>
</dbReference>
<dbReference type="OrthoDB" id="9799036at2"/>
<accession>A0A0W0TV05</accession>
<dbReference type="PANTHER" id="PTHR31793:SF24">
    <property type="entry name" value="LONG-CHAIN ACYL-COA THIOESTERASE FADM"/>
    <property type="match status" value="1"/>
</dbReference>